<feature type="compositionally biased region" description="Low complexity" evidence="4">
    <location>
        <begin position="347"/>
        <end position="357"/>
    </location>
</feature>
<evidence type="ECO:0000256" key="2">
    <source>
        <dbReference type="ARBA" id="ARBA00008840"/>
    </source>
</evidence>
<dbReference type="Gene3D" id="2.40.50.140">
    <property type="entry name" value="Nucleic acid-binding proteins"/>
    <property type="match status" value="1"/>
</dbReference>
<dbReference type="SMART" id="SM00357">
    <property type="entry name" value="CSP"/>
    <property type="match status" value="1"/>
</dbReference>
<keyword evidence="3" id="KW-0963">Cytoplasm</keyword>
<evidence type="ECO:0000256" key="1">
    <source>
        <dbReference type="ARBA" id="ARBA00004496"/>
    </source>
</evidence>
<feature type="compositionally biased region" description="Low complexity" evidence="4">
    <location>
        <begin position="381"/>
        <end position="397"/>
    </location>
</feature>
<dbReference type="GO" id="GO:0005634">
    <property type="term" value="C:nucleus"/>
    <property type="evidence" value="ECO:0007669"/>
    <property type="project" value="TreeGrafter"/>
</dbReference>
<evidence type="ECO:0000259" key="5">
    <source>
        <dbReference type="PROSITE" id="PS51857"/>
    </source>
</evidence>
<dbReference type="EMBL" id="CAEY01000239">
    <property type="status" value="NOT_ANNOTATED_CDS"/>
    <property type="molecule type" value="Genomic_DNA"/>
</dbReference>
<dbReference type="STRING" id="32264.T1KM74"/>
<dbReference type="HOGENOM" id="CLU_563017_0_0_1"/>
<dbReference type="PRINTS" id="PR00050">
    <property type="entry name" value="COLDSHOCK"/>
</dbReference>
<proteinExistence type="inferred from homology"/>
<dbReference type="InterPro" id="IPR012340">
    <property type="entry name" value="NA-bd_OB-fold"/>
</dbReference>
<dbReference type="OrthoDB" id="422005at2759"/>
<dbReference type="EnsemblMetazoa" id="tetur15g00620.1">
    <property type="protein sequence ID" value="tetur15g00620.1"/>
    <property type="gene ID" value="tetur15g00620"/>
</dbReference>
<dbReference type="InterPro" id="IPR051373">
    <property type="entry name" value="Lin-28_RNA-binding"/>
</dbReference>
<dbReference type="CDD" id="cd04458">
    <property type="entry name" value="CSP_CDS"/>
    <property type="match status" value="1"/>
</dbReference>
<dbReference type="SUPFAM" id="SSF57756">
    <property type="entry name" value="Retrovirus zinc finger-like domains"/>
    <property type="match status" value="1"/>
</dbReference>
<dbReference type="Proteomes" id="UP000015104">
    <property type="component" value="Unassembled WGS sequence"/>
</dbReference>
<dbReference type="InterPro" id="IPR036875">
    <property type="entry name" value="Znf_CCHC_sf"/>
</dbReference>
<evidence type="ECO:0000313" key="7">
    <source>
        <dbReference type="Proteomes" id="UP000015104"/>
    </source>
</evidence>
<accession>T1KM74</accession>
<dbReference type="SUPFAM" id="SSF50249">
    <property type="entry name" value="Nucleic acid-binding proteins"/>
    <property type="match status" value="1"/>
</dbReference>
<dbReference type="GO" id="GO:0031054">
    <property type="term" value="P:pre-miRNA processing"/>
    <property type="evidence" value="ECO:0007669"/>
    <property type="project" value="TreeGrafter"/>
</dbReference>
<feature type="compositionally biased region" description="Basic and acidic residues" evidence="4">
    <location>
        <begin position="358"/>
        <end position="377"/>
    </location>
</feature>
<dbReference type="OMA" id="CKVVNID"/>
<dbReference type="PANTHER" id="PTHR46109">
    <property type="entry name" value="PROTEIN LIN-28"/>
    <property type="match status" value="1"/>
</dbReference>
<dbReference type="SMART" id="SM00343">
    <property type="entry name" value="ZnF_C2HC"/>
    <property type="match status" value="2"/>
</dbReference>
<dbReference type="GO" id="GO:0005737">
    <property type="term" value="C:cytoplasm"/>
    <property type="evidence" value="ECO:0007669"/>
    <property type="project" value="UniProtKB-SubCell"/>
</dbReference>
<dbReference type="AlphaFoldDB" id="T1KM74"/>
<feature type="compositionally biased region" description="Basic and acidic residues" evidence="4">
    <location>
        <begin position="220"/>
        <end position="244"/>
    </location>
</feature>
<feature type="compositionally biased region" description="Polar residues" evidence="4">
    <location>
        <begin position="258"/>
        <end position="270"/>
    </location>
</feature>
<comment type="similarity">
    <text evidence="2">Belongs to the lin-28 family.</text>
</comment>
<reference evidence="6" key="2">
    <citation type="submission" date="2015-06" db="UniProtKB">
        <authorList>
            <consortium name="EnsemblMetazoa"/>
        </authorList>
    </citation>
    <scope>IDENTIFICATION</scope>
</reference>
<dbReference type="eggNOG" id="KOG3070">
    <property type="taxonomic scope" value="Eukaryota"/>
</dbReference>
<dbReference type="GO" id="GO:0008270">
    <property type="term" value="F:zinc ion binding"/>
    <property type="evidence" value="ECO:0007669"/>
    <property type="project" value="InterPro"/>
</dbReference>
<dbReference type="KEGG" id="tut:107365699"/>
<feature type="compositionally biased region" description="Polar residues" evidence="4">
    <location>
        <begin position="277"/>
        <end position="291"/>
    </location>
</feature>
<evidence type="ECO:0000256" key="3">
    <source>
        <dbReference type="ARBA" id="ARBA00022490"/>
    </source>
</evidence>
<feature type="region of interest" description="Disordered" evidence="4">
    <location>
        <begin position="194"/>
        <end position="291"/>
    </location>
</feature>
<dbReference type="InterPro" id="IPR001878">
    <property type="entry name" value="Znf_CCHC"/>
</dbReference>
<organism evidence="6 7">
    <name type="scientific">Tetranychus urticae</name>
    <name type="common">Two-spotted spider mite</name>
    <dbReference type="NCBI Taxonomy" id="32264"/>
    <lineage>
        <taxon>Eukaryota</taxon>
        <taxon>Metazoa</taxon>
        <taxon>Ecdysozoa</taxon>
        <taxon>Arthropoda</taxon>
        <taxon>Chelicerata</taxon>
        <taxon>Arachnida</taxon>
        <taxon>Acari</taxon>
        <taxon>Acariformes</taxon>
        <taxon>Trombidiformes</taxon>
        <taxon>Prostigmata</taxon>
        <taxon>Eleutherengona</taxon>
        <taxon>Raphignathae</taxon>
        <taxon>Tetranychoidea</taxon>
        <taxon>Tetranychidae</taxon>
        <taxon>Tetranychus</taxon>
    </lineage>
</organism>
<feature type="region of interest" description="Disordered" evidence="4">
    <location>
        <begin position="347"/>
        <end position="416"/>
    </location>
</feature>
<dbReference type="InterPro" id="IPR011129">
    <property type="entry name" value="CSD"/>
</dbReference>
<protein>
    <recommendedName>
        <fullName evidence="5">CSD domain-containing protein</fullName>
    </recommendedName>
</protein>
<feature type="compositionally biased region" description="Acidic residues" evidence="4">
    <location>
        <begin position="205"/>
        <end position="219"/>
    </location>
</feature>
<reference evidence="7" key="1">
    <citation type="submission" date="2011-08" db="EMBL/GenBank/DDBJ databases">
        <authorList>
            <person name="Rombauts S."/>
        </authorList>
    </citation>
    <scope>NUCLEOTIDE SEQUENCE</scope>
    <source>
        <strain evidence="7">London</strain>
    </source>
</reference>
<dbReference type="Pfam" id="PF00313">
    <property type="entry name" value="CSD"/>
    <property type="match status" value="1"/>
</dbReference>
<sequence>MSSTAKATSTNTKSDKIVKTVNILRCKVVNIDKLQDLLGHSIIILRGLICEPDQITALTGRRRGRCKWFNVAKGWGFITPNDGGPDVFVHQSVIQMNGFRSLGDEEEVEFECKVSDKGLEATLVTGVEGLECKGSHRRPISRKKFKKVRCYNCGEFANHIAAKCNMGPQPKKCHHCKAVDHLIADCPVSKLKTKKSKQQQSVSSDGDEDEQIEDELDDKSEDKPEVKCENKGENKSLDEVKDVDESSELTTNESTSLKATETRPTSSCCSTVKEDPTGSTQVTESPSSLSSTCLTQSETSMLTLSLPVPEPESSEVNDDCCVIIMNKLNVETSEMGSEDDVSLVTVETQSTSSSVSSDHGKEVRSDSGIIVRDDDCMNGRSNSRNSCDINNNNNNDSNNDDSKTNETNDTDHSNDIMDSKIIANNIKNVENCNNSFNNNNNNLNLNNKLFSTVESLTTGNNLLNTESDKHSIASSLIQLPQPESS</sequence>
<name>T1KM74_TETUR</name>
<dbReference type="PROSITE" id="PS51857">
    <property type="entry name" value="CSD_2"/>
    <property type="match status" value="1"/>
</dbReference>
<gene>
    <name evidence="6" type="primary">107365699</name>
</gene>
<dbReference type="Gene3D" id="4.10.60.10">
    <property type="entry name" value="Zinc finger, CCHC-type"/>
    <property type="match status" value="1"/>
</dbReference>
<dbReference type="GO" id="GO:0003729">
    <property type="term" value="F:mRNA binding"/>
    <property type="evidence" value="ECO:0007669"/>
    <property type="project" value="TreeGrafter"/>
</dbReference>
<dbReference type="InterPro" id="IPR002059">
    <property type="entry name" value="CSP_DNA-bd"/>
</dbReference>
<dbReference type="PANTHER" id="PTHR46109:SF1">
    <property type="entry name" value="PROTEIN LIN-28 HOMOLOG"/>
    <property type="match status" value="1"/>
</dbReference>
<feature type="domain" description="CSD" evidence="5">
    <location>
        <begin position="61"/>
        <end position="126"/>
    </location>
</feature>
<evidence type="ECO:0000313" key="6">
    <source>
        <dbReference type="EnsemblMetazoa" id="tetur15g00620.1"/>
    </source>
</evidence>
<keyword evidence="7" id="KW-1185">Reference proteome</keyword>
<evidence type="ECO:0000256" key="4">
    <source>
        <dbReference type="SAM" id="MobiDB-lite"/>
    </source>
</evidence>
<comment type="subcellular location">
    <subcellularLocation>
        <location evidence="1">Cytoplasm</location>
    </subcellularLocation>
</comment>
<feature type="compositionally biased region" description="Basic and acidic residues" evidence="4">
    <location>
        <begin position="400"/>
        <end position="416"/>
    </location>
</feature>
<feature type="compositionally biased region" description="Low complexity" evidence="4">
    <location>
        <begin position="248"/>
        <end position="257"/>
    </location>
</feature>